<dbReference type="HOGENOM" id="CLU_777605_0_0_2"/>
<dbReference type="EMBL" id="CP001398">
    <property type="protein sequence ID" value="ACS34226.1"/>
    <property type="molecule type" value="Genomic_DNA"/>
</dbReference>
<evidence type="ECO:0000256" key="1">
    <source>
        <dbReference type="SAM" id="MobiDB-lite"/>
    </source>
</evidence>
<dbReference type="AlphaFoldDB" id="C5A7L4"/>
<dbReference type="RefSeq" id="WP_015859336.1">
    <property type="nucleotide sequence ID" value="NC_012804.1"/>
</dbReference>
<dbReference type="Gene3D" id="1.25.40.10">
    <property type="entry name" value="Tetratricopeptide repeat domain"/>
    <property type="match status" value="1"/>
</dbReference>
<evidence type="ECO:0000313" key="3">
    <source>
        <dbReference type="Proteomes" id="UP000001488"/>
    </source>
</evidence>
<dbReference type="Proteomes" id="UP000001488">
    <property type="component" value="Chromosome"/>
</dbReference>
<keyword evidence="3" id="KW-1185">Reference proteome</keyword>
<protein>
    <submittedName>
        <fullName evidence="2">Uncharacterized protein</fullName>
    </submittedName>
</protein>
<dbReference type="KEGG" id="tga:TGAM_1724"/>
<feature type="region of interest" description="Disordered" evidence="1">
    <location>
        <begin position="362"/>
        <end position="391"/>
    </location>
</feature>
<gene>
    <name evidence="2" type="ordered locus">TGAM_1724</name>
</gene>
<proteinExistence type="predicted"/>
<sequence length="391" mass="43651">MDEKLIDVRTLLSEGKLETALLIAESIEEPYWRDYALRWVAEAYAPKSPERAIQIAETISTESLRDDTLSDLSYIFSREGKFKLAIDVARRIKGEFARKKALQSVSTILAKAIVERGTEISLSELGLDESDVEVLKPLPGGISLKDGKLMPGGEILRMKGEFRNEVVPLNESPRSPPERPDFGFGGRESHYLLGYLRLIEEMANVDELEYWAELFGEPMGDELLEAAGLIYLRAGILGKALELVKKAGRTEDLAYLLAIEAIERGEPDKLAFLSPKIGDPLRRLLVLREVAVRGLLDRNLAETVLLPESDYLLARLLKFLAFEMLGEAKKKNDPELLGKSRRVFEMGVKIQREFEERLFYQSSSSSQSSSSHSSSQSSSSKSSSSQSSSSR</sequence>
<dbReference type="eggNOG" id="arCOG05848">
    <property type="taxonomic scope" value="Archaea"/>
</dbReference>
<organism evidence="2 3">
    <name type="scientific">Thermococcus gammatolerans (strain DSM 15229 / JCM 11827 / EJ3)</name>
    <dbReference type="NCBI Taxonomy" id="593117"/>
    <lineage>
        <taxon>Archaea</taxon>
        <taxon>Methanobacteriati</taxon>
        <taxon>Methanobacteriota</taxon>
        <taxon>Thermococci</taxon>
        <taxon>Thermococcales</taxon>
        <taxon>Thermococcaceae</taxon>
        <taxon>Thermococcus</taxon>
    </lineage>
</organism>
<reference evidence="2 3" key="1">
    <citation type="journal article" date="2007" name="Genome Biol.">
        <title>Genome analysis and genome-wide proteomics of Thermococcus gammatolerans, the most radioresistant organism known amongst the Archaea.</title>
        <authorList>
            <person name="Zivanovic Y."/>
            <person name="Armengaud J."/>
            <person name="Lagorce A."/>
            <person name="Leplat C."/>
            <person name="Guerin P."/>
            <person name="Dutertre M."/>
            <person name="Anthouard V."/>
            <person name="Forterre P."/>
            <person name="Wincker P."/>
            <person name="Confalonieri F."/>
        </authorList>
    </citation>
    <scope>NUCLEOTIDE SEQUENCE [LARGE SCALE GENOMIC DNA]</scope>
    <source>
        <strain evidence="3">DSM 15229 / JCM 11827 / EJ3</strain>
    </source>
</reference>
<dbReference type="PaxDb" id="593117-TGAM_1724"/>
<dbReference type="InterPro" id="IPR011990">
    <property type="entry name" value="TPR-like_helical_dom_sf"/>
</dbReference>
<dbReference type="PATRIC" id="fig|593117.10.peg.1731"/>
<accession>C5A7L4</accession>
<name>C5A7L4_THEGJ</name>
<dbReference type="STRING" id="593117.TGAM_1724"/>
<dbReference type="GeneID" id="7987443"/>
<dbReference type="OrthoDB" id="86230at2157"/>
<evidence type="ECO:0000313" key="2">
    <source>
        <dbReference type="EMBL" id="ACS34226.1"/>
    </source>
</evidence>